<feature type="non-terminal residue" evidence="2">
    <location>
        <position position="1"/>
    </location>
</feature>
<dbReference type="GO" id="GO:0030682">
    <property type="term" value="P:symbiont-mediated perturbation of host defenses"/>
    <property type="evidence" value="ECO:0007669"/>
    <property type="project" value="InterPro"/>
</dbReference>
<name>A0A023FRV6_AMBCJ</name>
<reference evidence="2" key="1">
    <citation type="submission" date="2014-03" db="EMBL/GenBank/DDBJ databases">
        <title>The sialotranscriptome of Amblyomma triste, Amblyomma parvum and Amblyomma cajennense ticks, uncovered by 454-based RNA-seq.</title>
        <authorList>
            <person name="Garcia G.R."/>
            <person name="Gardinassi L.G."/>
            <person name="Ribeiro J.M."/>
            <person name="Anatriello E."/>
            <person name="Ferreira B.R."/>
            <person name="Moreira H.N."/>
            <person name="Mafra C."/>
            <person name="Olegario M.M."/>
            <person name="Szabo P.J."/>
            <person name="Miranda-Santos I.K."/>
            <person name="Maruyama S.R."/>
        </authorList>
    </citation>
    <scope>NUCLEOTIDE SEQUENCE</scope>
    <source>
        <strain evidence="2">Uberlandia</strain>
        <tissue evidence="2">Salivary glands</tissue>
    </source>
</reference>
<evidence type="ECO:0000313" key="2">
    <source>
        <dbReference type="EMBL" id="JAC24109.1"/>
    </source>
</evidence>
<dbReference type="AlphaFoldDB" id="A0A023FRV6"/>
<feature type="signal peptide" evidence="1">
    <location>
        <begin position="1"/>
        <end position="20"/>
    </location>
</feature>
<feature type="chain" id="PRO_5001515421" evidence="1">
    <location>
        <begin position="21"/>
        <end position="190"/>
    </location>
</feature>
<protein>
    <submittedName>
        <fullName evidence="2">Putative secreted protein</fullName>
    </submittedName>
</protein>
<keyword evidence="1" id="KW-0732">Signal</keyword>
<dbReference type="SUPFAM" id="SSF50814">
    <property type="entry name" value="Lipocalins"/>
    <property type="match status" value="1"/>
</dbReference>
<dbReference type="GO" id="GO:0043176">
    <property type="term" value="F:amine binding"/>
    <property type="evidence" value="ECO:0007669"/>
    <property type="project" value="InterPro"/>
</dbReference>
<proteinExistence type="evidence at transcript level"/>
<dbReference type="Pfam" id="PF02098">
    <property type="entry name" value="His_binding"/>
    <property type="match status" value="1"/>
</dbReference>
<dbReference type="InterPro" id="IPR012674">
    <property type="entry name" value="Calycin"/>
</dbReference>
<accession>A0A023FRV6</accession>
<evidence type="ECO:0000256" key="1">
    <source>
        <dbReference type="SAM" id="SignalP"/>
    </source>
</evidence>
<dbReference type="Gene3D" id="2.40.128.20">
    <property type="match status" value="1"/>
</dbReference>
<organism evidence="2">
    <name type="scientific">Amblyomma cajennense</name>
    <name type="common">Cayenne tick</name>
    <name type="synonym">Acarus cajennensis</name>
    <dbReference type="NCBI Taxonomy" id="34607"/>
    <lineage>
        <taxon>Eukaryota</taxon>
        <taxon>Metazoa</taxon>
        <taxon>Ecdysozoa</taxon>
        <taxon>Arthropoda</taxon>
        <taxon>Chelicerata</taxon>
        <taxon>Arachnida</taxon>
        <taxon>Acari</taxon>
        <taxon>Parasitiformes</taxon>
        <taxon>Ixodida</taxon>
        <taxon>Ixodoidea</taxon>
        <taxon>Ixodidae</taxon>
        <taxon>Amblyomminae</taxon>
        <taxon>Amblyomma</taxon>
    </lineage>
</organism>
<dbReference type="InterPro" id="IPR002970">
    <property type="entry name" value="Tick_his-bd"/>
</dbReference>
<sequence>RRKFMLVLAVAICSVAVATSKKKPASAGPLRISDLTDLKERLYIRWRNYNTTTRNRCHSATKLSGSGNRFVYTLLFHPPRYEHMKRYDTHLTTLAIGQQEENAAKYKFGPGYPEVVRKLIYSNPKEGCFILGEDLDDLTQPKIGCQLVQTDSTVDFPVPAGCKRAFRENCFGNKTALYRKDCKDIPDIIR</sequence>
<dbReference type="EMBL" id="GBBK01000373">
    <property type="protein sequence ID" value="JAC24109.1"/>
    <property type="molecule type" value="mRNA"/>
</dbReference>